<dbReference type="Gene3D" id="1.20.120.520">
    <property type="entry name" value="nmb1532 protein domain like"/>
    <property type="match status" value="1"/>
</dbReference>
<dbReference type="RefSeq" id="WP_089327601.1">
    <property type="nucleotide sequence ID" value="NZ_FZOR01000019.1"/>
</dbReference>
<reference evidence="2 3" key="1">
    <citation type="submission" date="2017-06" db="EMBL/GenBank/DDBJ databases">
        <authorList>
            <person name="Kim H.J."/>
            <person name="Triplett B.A."/>
        </authorList>
    </citation>
    <scope>NUCLEOTIDE SEQUENCE [LARGE SCALE GENOMIC DNA]</scope>
    <source>
        <strain evidence="2 3">DSM 44715</strain>
    </source>
</reference>
<dbReference type="InterPro" id="IPR012312">
    <property type="entry name" value="Hemerythrin-like"/>
</dbReference>
<evidence type="ECO:0000313" key="2">
    <source>
        <dbReference type="EMBL" id="SNT19886.1"/>
    </source>
</evidence>
<dbReference type="EMBL" id="FZOR01000019">
    <property type="protein sequence ID" value="SNT19886.1"/>
    <property type="molecule type" value="Genomic_DNA"/>
</dbReference>
<dbReference type="AlphaFoldDB" id="A0A239KND7"/>
<name>A0A239KND7_9ACTN</name>
<dbReference type="Pfam" id="PF01814">
    <property type="entry name" value="Hemerythrin"/>
    <property type="match status" value="1"/>
</dbReference>
<sequence>MSERPGDKPDEDVVDLLLRQHTEIRLLFDQVEAATGDERTAAFDRLRRLLAVHETAEEEIVHPYARRHLDGGQEVVDARLSEENQAKQLLSDLEYLGPGNVGFQQGLSDLRLAVMAHARREEEEEFPRIRELASDQERRRMATAVKAAEAVAPTHPHVGFETAPANMLAGPFASIVDRTRDAIKKAVGRQKG</sequence>
<proteinExistence type="predicted"/>
<protein>
    <submittedName>
        <fullName evidence="2">Hemerythrin HHE cation binding domain-containing protein</fullName>
    </submittedName>
</protein>
<evidence type="ECO:0000313" key="3">
    <source>
        <dbReference type="Proteomes" id="UP000198318"/>
    </source>
</evidence>
<feature type="domain" description="Hemerythrin-like" evidence="1">
    <location>
        <begin position="13"/>
        <end position="129"/>
    </location>
</feature>
<evidence type="ECO:0000259" key="1">
    <source>
        <dbReference type="Pfam" id="PF01814"/>
    </source>
</evidence>
<keyword evidence="3" id="KW-1185">Reference proteome</keyword>
<gene>
    <name evidence="2" type="ORF">SAMN05443665_10199</name>
</gene>
<dbReference type="PANTHER" id="PTHR35585">
    <property type="entry name" value="HHE DOMAIN PROTEIN (AFU_ORTHOLOGUE AFUA_4G00730)"/>
    <property type="match status" value="1"/>
</dbReference>
<organism evidence="2 3">
    <name type="scientific">Actinomadura meyerae</name>
    <dbReference type="NCBI Taxonomy" id="240840"/>
    <lineage>
        <taxon>Bacteria</taxon>
        <taxon>Bacillati</taxon>
        <taxon>Actinomycetota</taxon>
        <taxon>Actinomycetes</taxon>
        <taxon>Streptosporangiales</taxon>
        <taxon>Thermomonosporaceae</taxon>
        <taxon>Actinomadura</taxon>
    </lineage>
</organism>
<dbReference type="Proteomes" id="UP000198318">
    <property type="component" value="Unassembled WGS sequence"/>
</dbReference>
<dbReference type="PANTHER" id="PTHR35585:SF1">
    <property type="entry name" value="HHE DOMAIN PROTEIN (AFU_ORTHOLOGUE AFUA_4G00730)"/>
    <property type="match status" value="1"/>
</dbReference>
<dbReference type="OrthoDB" id="3212362at2"/>
<accession>A0A239KND7</accession>